<evidence type="ECO:0000313" key="3">
    <source>
        <dbReference type="Proteomes" id="UP000663823"/>
    </source>
</evidence>
<reference evidence="2" key="1">
    <citation type="submission" date="2021-02" db="EMBL/GenBank/DDBJ databases">
        <authorList>
            <person name="Nowell W R."/>
        </authorList>
    </citation>
    <scope>NUCLEOTIDE SEQUENCE</scope>
</reference>
<feature type="region of interest" description="Disordered" evidence="1">
    <location>
        <begin position="1"/>
        <end position="22"/>
    </location>
</feature>
<dbReference type="EMBL" id="CAJOAX010001426">
    <property type="protein sequence ID" value="CAF3714522.1"/>
    <property type="molecule type" value="Genomic_DNA"/>
</dbReference>
<evidence type="ECO:0000256" key="1">
    <source>
        <dbReference type="SAM" id="MobiDB-lite"/>
    </source>
</evidence>
<protein>
    <submittedName>
        <fullName evidence="2">Uncharacterized protein</fullName>
    </submittedName>
</protein>
<name>A0A818VQR4_9BILA</name>
<accession>A0A818VQR4</accession>
<dbReference type="AlphaFoldDB" id="A0A818VQR4"/>
<dbReference type="Proteomes" id="UP000663823">
    <property type="component" value="Unassembled WGS sequence"/>
</dbReference>
<feature type="region of interest" description="Disordered" evidence="1">
    <location>
        <begin position="54"/>
        <end position="73"/>
    </location>
</feature>
<organism evidence="2 3">
    <name type="scientific">Rotaria sordida</name>
    <dbReference type="NCBI Taxonomy" id="392033"/>
    <lineage>
        <taxon>Eukaryota</taxon>
        <taxon>Metazoa</taxon>
        <taxon>Spiralia</taxon>
        <taxon>Gnathifera</taxon>
        <taxon>Rotifera</taxon>
        <taxon>Eurotatoria</taxon>
        <taxon>Bdelloidea</taxon>
        <taxon>Philodinida</taxon>
        <taxon>Philodinidae</taxon>
        <taxon>Rotaria</taxon>
    </lineage>
</organism>
<feature type="compositionally biased region" description="Polar residues" evidence="1">
    <location>
        <begin position="54"/>
        <end position="66"/>
    </location>
</feature>
<evidence type="ECO:0000313" key="2">
    <source>
        <dbReference type="EMBL" id="CAF3714522.1"/>
    </source>
</evidence>
<proteinExistence type="predicted"/>
<comment type="caution">
    <text evidence="2">The sequence shown here is derived from an EMBL/GenBank/DDBJ whole genome shotgun (WGS) entry which is preliminary data.</text>
</comment>
<sequence>MSLESTVNEDDDIQSLSSSTNSDDNISDFHCLTHRTCSRYASCNKKKHQYSSIDSMNSRSLSNNSKPIKGDIRYIDNDPERRQKYDGMRWRRICCMPHCLVFLNGGIYFDNWLCRKHYLLAIETGMSDELDNTTIQERRQILSLNQKLQRTSTRQSNKNLKYHKRGDIIVDANGIRQKYDGLSWRPVCNLNNCNSFMVVRGYCHRHDVENRKKKSELLFSLDNTQQQNSTSQTEITRPIVSTRKKPRKGEIRLVRQQWNGTKWYSLCHYYTRECKRRSAGIKSAYLCDKHYQEYKKKHKDPNLIYNDNDNDNDNDHILLSPTIKRKKSTHNDSIFLVNTIDESNTTISSQSIPTIDRRPPVEQYIQTDVTYPIDSIDLRQGCILIEDDNNDQYQCDSPQYMAYIKKEEEDYQTNKRRLAIDINSLPFNCKLELTKLEI</sequence>
<gene>
    <name evidence="2" type="ORF">OTI717_LOCUS13414</name>
</gene>